<name>A0A388M292_CHABU</name>
<evidence type="ECO:0000256" key="2">
    <source>
        <dbReference type="ARBA" id="ARBA00022448"/>
    </source>
</evidence>
<dbReference type="OrthoDB" id="270584at2759"/>
<dbReference type="GO" id="GO:0016020">
    <property type="term" value="C:membrane"/>
    <property type="evidence" value="ECO:0007669"/>
    <property type="project" value="UniProtKB-SubCell"/>
</dbReference>
<evidence type="ECO:0000256" key="3">
    <source>
        <dbReference type="ARBA" id="ARBA00022692"/>
    </source>
</evidence>
<evidence type="ECO:0000256" key="8">
    <source>
        <dbReference type="SAM" id="MobiDB-lite"/>
    </source>
</evidence>
<feature type="transmembrane region" description="Helical" evidence="9">
    <location>
        <begin position="371"/>
        <end position="394"/>
    </location>
</feature>
<accession>A0A388M292</accession>
<dbReference type="OMA" id="RECRECA"/>
<dbReference type="SUPFAM" id="SSF103506">
    <property type="entry name" value="Mitochondrial carrier"/>
    <property type="match status" value="1"/>
</dbReference>
<keyword evidence="5 6" id="KW-0472">Membrane</keyword>
<feature type="compositionally biased region" description="Basic and acidic residues" evidence="8">
    <location>
        <begin position="166"/>
        <end position="178"/>
    </location>
</feature>
<keyword evidence="11" id="KW-1185">Reference proteome</keyword>
<dbReference type="Gramene" id="GBG88635">
    <property type="protein sequence ID" value="GBG88635"/>
    <property type="gene ID" value="CBR_g48166"/>
</dbReference>
<dbReference type="PANTHER" id="PTHR24089">
    <property type="entry name" value="SOLUTE CARRIER FAMILY 25"/>
    <property type="match status" value="1"/>
</dbReference>
<keyword evidence="2 7" id="KW-0813">Transport</keyword>
<evidence type="ECO:0000313" key="11">
    <source>
        <dbReference type="Proteomes" id="UP000265515"/>
    </source>
</evidence>
<evidence type="ECO:0000256" key="7">
    <source>
        <dbReference type="RuleBase" id="RU000488"/>
    </source>
</evidence>
<keyword evidence="9" id="KW-1133">Transmembrane helix</keyword>
<evidence type="ECO:0000256" key="9">
    <source>
        <dbReference type="SAM" id="Phobius"/>
    </source>
</evidence>
<dbReference type="Pfam" id="PF00153">
    <property type="entry name" value="Mito_carr"/>
    <property type="match status" value="2"/>
</dbReference>
<dbReference type="Proteomes" id="UP000265515">
    <property type="component" value="Unassembled WGS sequence"/>
</dbReference>
<feature type="region of interest" description="Disordered" evidence="8">
    <location>
        <begin position="166"/>
        <end position="196"/>
    </location>
</feature>
<comment type="similarity">
    <text evidence="7">Belongs to the mitochondrial carrier (TC 2.A.29) family.</text>
</comment>
<evidence type="ECO:0000256" key="4">
    <source>
        <dbReference type="ARBA" id="ARBA00022737"/>
    </source>
</evidence>
<evidence type="ECO:0000256" key="1">
    <source>
        <dbReference type="ARBA" id="ARBA00004141"/>
    </source>
</evidence>
<dbReference type="Gene3D" id="1.50.40.10">
    <property type="entry name" value="Mitochondrial carrier domain"/>
    <property type="match status" value="1"/>
</dbReference>
<dbReference type="EMBL" id="BFEA01000685">
    <property type="protein sequence ID" value="GBG88635.1"/>
    <property type="molecule type" value="Genomic_DNA"/>
</dbReference>
<evidence type="ECO:0000256" key="6">
    <source>
        <dbReference type="PROSITE-ProRule" id="PRU00282"/>
    </source>
</evidence>
<evidence type="ECO:0000256" key="5">
    <source>
        <dbReference type="ARBA" id="ARBA00023136"/>
    </source>
</evidence>
<evidence type="ECO:0000313" key="10">
    <source>
        <dbReference type="EMBL" id="GBG88635.1"/>
    </source>
</evidence>
<feature type="repeat" description="Solcar" evidence="6">
    <location>
        <begin position="371"/>
        <end position="460"/>
    </location>
</feature>
<feature type="repeat" description="Solcar" evidence="6">
    <location>
        <begin position="277"/>
        <end position="359"/>
    </location>
</feature>
<dbReference type="PROSITE" id="PS50920">
    <property type="entry name" value="SOLCAR"/>
    <property type="match status" value="2"/>
</dbReference>
<dbReference type="AlphaFoldDB" id="A0A388M292"/>
<gene>
    <name evidence="10" type="ORF">CBR_g48166</name>
</gene>
<comment type="caution">
    <text evidence="10">The sequence shown here is derived from an EMBL/GenBank/DDBJ whole genome shotgun (WGS) entry which is preliminary data.</text>
</comment>
<dbReference type="PRINTS" id="PR00926">
    <property type="entry name" value="MITOCARRIER"/>
</dbReference>
<dbReference type="InterPro" id="IPR002067">
    <property type="entry name" value="MCP"/>
</dbReference>
<proteinExistence type="inferred from homology"/>
<dbReference type="InterPro" id="IPR018108">
    <property type="entry name" value="MCP_transmembrane"/>
</dbReference>
<dbReference type="STRING" id="69332.A0A388M292"/>
<keyword evidence="3 6" id="KW-0812">Transmembrane</keyword>
<organism evidence="10 11">
    <name type="scientific">Chara braunii</name>
    <name type="common">Braun's stonewort</name>
    <dbReference type="NCBI Taxonomy" id="69332"/>
    <lineage>
        <taxon>Eukaryota</taxon>
        <taxon>Viridiplantae</taxon>
        <taxon>Streptophyta</taxon>
        <taxon>Charophyceae</taxon>
        <taxon>Charales</taxon>
        <taxon>Characeae</taxon>
        <taxon>Chara</taxon>
    </lineage>
</organism>
<reference evidence="10 11" key="1">
    <citation type="journal article" date="2018" name="Cell">
        <title>The Chara Genome: Secondary Complexity and Implications for Plant Terrestrialization.</title>
        <authorList>
            <person name="Nishiyama T."/>
            <person name="Sakayama H."/>
            <person name="Vries J.D."/>
            <person name="Buschmann H."/>
            <person name="Saint-Marcoux D."/>
            <person name="Ullrich K.K."/>
            <person name="Haas F.B."/>
            <person name="Vanderstraeten L."/>
            <person name="Becker D."/>
            <person name="Lang D."/>
            <person name="Vosolsobe S."/>
            <person name="Rombauts S."/>
            <person name="Wilhelmsson P.K.I."/>
            <person name="Janitza P."/>
            <person name="Kern R."/>
            <person name="Heyl A."/>
            <person name="Rumpler F."/>
            <person name="Villalobos L.I.A.C."/>
            <person name="Clay J.M."/>
            <person name="Skokan R."/>
            <person name="Toyoda A."/>
            <person name="Suzuki Y."/>
            <person name="Kagoshima H."/>
            <person name="Schijlen E."/>
            <person name="Tajeshwar N."/>
            <person name="Catarino B."/>
            <person name="Hetherington A.J."/>
            <person name="Saltykova A."/>
            <person name="Bonnot C."/>
            <person name="Breuninger H."/>
            <person name="Symeonidi A."/>
            <person name="Radhakrishnan G.V."/>
            <person name="Van Nieuwerburgh F."/>
            <person name="Deforce D."/>
            <person name="Chang C."/>
            <person name="Karol K.G."/>
            <person name="Hedrich R."/>
            <person name="Ulvskov P."/>
            <person name="Glockner G."/>
            <person name="Delwiche C.F."/>
            <person name="Petrasek J."/>
            <person name="Van de Peer Y."/>
            <person name="Friml J."/>
            <person name="Beilby M."/>
            <person name="Dolan L."/>
            <person name="Kohara Y."/>
            <person name="Sugano S."/>
            <person name="Fujiyama A."/>
            <person name="Delaux P.-M."/>
            <person name="Quint M."/>
            <person name="TheiBen G."/>
            <person name="Hagemann M."/>
            <person name="Harholt J."/>
            <person name="Dunand C."/>
            <person name="Zachgo S."/>
            <person name="Langdale J."/>
            <person name="Maumus F."/>
            <person name="Straeten D.V.D."/>
            <person name="Gould S.B."/>
            <person name="Rensing S.A."/>
        </authorList>
    </citation>
    <scope>NUCLEOTIDE SEQUENCE [LARGE SCALE GENOMIC DNA]</scope>
    <source>
        <strain evidence="10 11">S276</strain>
    </source>
</reference>
<comment type="subcellular location">
    <subcellularLocation>
        <location evidence="1">Membrane</location>
        <topology evidence="1">Multi-pass membrane protein</topology>
    </subcellularLocation>
</comment>
<keyword evidence="4" id="KW-0677">Repeat</keyword>
<protein>
    <submittedName>
        <fullName evidence="10">Uncharacterized protein</fullName>
    </submittedName>
</protein>
<dbReference type="GO" id="GO:0055085">
    <property type="term" value="P:transmembrane transport"/>
    <property type="evidence" value="ECO:0007669"/>
    <property type="project" value="InterPro"/>
</dbReference>
<dbReference type="InterPro" id="IPR023395">
    <property type="entry name" value="MCP_dom_sf"/>
</dbReference>
<sequence>MDVISSQHRRSSDAIIDYTKDGSLAGRRVEERKSLESSGSRPPCTWQNVVCNALRECRECAWRLLVDGRRDRCCHGSSGNMGIMKQKKKEGSGSGSLLKVVMKDCETFQSVDDHNVNDHDADDRCHHHHHLHRHQIGRRTEFIWQNPFLSWKGLTEMERGIRVCSVGREEESKTEDSRPNSSAGSLPPPPGYRRRCQGLQKNFSTNANRRTRQKEIVKLIRQHGHEKEVGTGCNDGVLVKNVGNLTNVLKSAPSKAIDFFAFDFFKQMLARRSKDLPPEWQRFLAGAMAGATGQAVVYPLEVVSSHLAVSKGRTMSQVFAQILRNEGPVGLYRGLGPSVIGMIPYAGINFGVYDLLQEALKRAAGARNREVGVLSTMFCGMVASGVGMMVSFPLEVVRRRLQVQTLYGDQKMYKGMIDAILRILEEEGLAAFYKGWLPSAIKVVPAAAASFATYEVVKHQVDCLQKTSKTKSVIDEDFWKRLSKCYGEMKKKEVYSTA</sequence>